<accession>A0A8D0N9S9</accession>
<dbReference type="Pfam" id="PF15393">
    <property type="entry name" value="DUF4615"/>
    <property type="match status" value="1"/>
</dbReference>
<proteinExistence type="inferred from homology"/>
<evidence type="ECO:0000313" key="4">
    <source>
        <dbReference type="Proteomes" id="UP000694726"/>
    </source>
</evidence>
<dbReference type="InterPro" id="IPR029274">
    <property type="entry name" value="DUF4615"/>
</dbReference>
<gene>
    <name evidence="3" type="primary">C4H8orf33</name>
</gene>
<dbReference type="PANTHER" id="PTHR13602">
    <property type="entry name" value="UPF0488 PROTEIN C8ORF33"/>
    <property type="match status" value="1"/>
</dbReference>
<evidence type="ECO:0000256" key="2">
    <source>
        <dbReference type="SAM" id="MobiDB-lite"/>
    </source>
</evidence>
<comment type="similarity">
    <text evidence="1">Belongs to the UPF0488 family.</text>
</comment>
<feature type="compositionally biased region" description="Basic residues" evidence="2">
    <location>
        <begin position="77"/>
        <end position="87"/>
    </location>
</feature>
<evidence type="ECO:0000313" key="3">
    <source>
        <dbReference type="Ensembl" id="ENSSSCP00015016067.1"/>
    </source>
</evidence>
<feature type="region of interest" description="Disordered" evidence="2">
    <location>
        <begin position="355"/>
        <end position="386"/>
    </location>
</feature>
<feature type="region of interest" description="Disordered" evidence="2">
    <location>
        <begin position="1"/>
        <end position="115"/>
    </location>
</feature>
<dbReference type="PANTHER" id="PTHR13602:SF2">
    <property type="entry name" value="UPF0488 PROTEIN C8ORF33"/>
    <property type="match status" value="1"/>
</dbReference>
<dbReference type="Proteomes" id="UP000694726">
    <property type="component" value="Unplaced"/>
</dbReference>
<dbReference type="Ensembl" id="ENSSSCT00015040661.1">
    <property type="protein sequence ID" value="ENSSSCP00015016067.1"/>
    <property type="gene ID" value="ENSSSCG00015030720.1"/>
</dbReference>
<evidence type="ECO:0000256" key="1">
    <source>
        <dbReference type="ARBA" id="ARBA00005707"/>
    </source>
</evidence>
<reference evidence="3" key="1">
    <citation type="submission" date="2025-08" db="UniProtKB">
        <authorList>
            <consortium name="Ensembl"/>
        </authorList>
    </citation>
    <scope>IDENTIFICATION</scope>
</reference>
<feature type="compositionally biased region" description="Polar residues" evidence="2">
    <location>
        <begin position="16"/>
        <end position="28"/>
    </location>
</feature>
<name>A0A8D0N9S9_PIG</name>
<protein>
    <submittedName>
        <fullName evidence="3">Uncharacterized protein</fullName>
    </submittedName>
</protein>
<sequence>MTSLCPLRPPSPGPQSSPLHSSRRNQATRMCFRGSEFGVGPEVLGRRRQMAAPGHPARETSAAPGPGHPTCGDAASRAKKQKKRKKARDGTSVASGGGKALEKPAPEEAPLSAEAQAEQLARELAWCVEQLELGLKMQRPSPKQKEQALGAIRILRSQKTPLPRKRQLMHSLFGDYRALMEAQWREALRALRTERPDLWCGLDPGICIATSPRRRPLGSLKQTRAWNPNPSQRGCQMGSLRGKQFAAPHTFQEFKDIRWTGKKAMDWNRVQRAIPGLKENPSAFLECLCGHTHLNLEPVAGHTVLNFHFTSLTAPTLGDDNRSWRWGPPRPVSRLQSAFWVFNNQDLEVDAKEDRWAEPTASALASPPSDDEGPCGIEESPRVSESLPVERTLHGGGLERGMPQTPGRIQRHPCVLAHPHWFHT</sequence>
<organism evidence="3 4">
    <name type="scientific">Sus scrofa</name>
    <name type="common">Pig</name>
    <dbReference type="NCBI Taxonomy" id="9823"/>
    <lineage>
        <taxon>Eukaryota</taxon>
        <taxon>Metazoa</taxon>
        <taxon>Chordata</taxon>
        <taxon>Craniata</taxon>
        <taxon>Vertebrata</taxon>
        <taxon>Euteleostomi</taxon>
        <taxon>Mammalia</taxon>
        <taxon>Eutheria</taxon>
        <taxon>Laurasiatheria</taxon>
        <taxon>Artiodactyla</taxon>
        <taxon>Suina</taxon>
        <taxon>Suidae</taxon>
        <taxon>Sus</taxon>
    </lineage>
</organism>
<dbReference type="AlphaFoldDB" id="A0A8D0N9S9"/>